<dbReference type="InterPro" id="IPR027417">
    <property type="entry name" value="P-loop_NTPase"/>
</dbReference>
<dbReference type="AlphaFoldDB" id="A0A9E1GKS9"/>
<organism evidence="2 3">
    <name type="scientific">Faecalibacterium prausnitzii</name>
    <dbReference type="NCBI Taxonomy" id="853"/>
    <lineage>
        <taxon>Bacteria</taxon>
        <taxon>Bacillati</taxon>
        <taxon>Bacillota</taxon>
        <taxon>Clostridia</taxon>
        <taxon>Eubacteriales</taxon>
        <taxon>Oscillospiraceae</taxon>
        <taxon>Faecalibacterium</taxon>
    </lineage>
</organism>
<dbReference type="PANTHER" id="PTHR38467:SF1">
    <property type="entry name" value="CONJUGATIVE TRANSFER: ASSEMBLY"/>
    <property type="match status" value="1"/>
</dbReference>
<dbReference type="Gene3D" id="1.10.8.730">
    <property type="match status" value="1"/>
</dbReference>
<evidence type="ECO:0000313" key="2">
    <source>
        <dbReference type="EMBL" id="MBS6622206.1"/>
    </source>
</evidence>
<dbReference type="CDD" id="cd01127">
    <property type="entry name" value="TrwB_TraG_TraD_VirD4"/>
    <property type="match status" value="1"/>
</dbReference>
<name>A0A9E1GKS9_9FIRM</name>
<comment type="caution">
    <text evidence="2">The sequence shown here is derived from an EMBL/GenBank/DDBJ whole genome shotgun (WGS) entry which is preliminary data.</text>
</comment>
<evidence type="ECO:0000313" key="3">
    <source>
        <dbReference type="Proteomes" id="UP000811365"/>
    </source>
</evidence>
<accession>A0A9E1GKS9</accession>
<reference evidence="2" key="1">
    <citation type="submission" date="2021-02" db="EMBL/GenBank/DDBJ databases">
        <title>Infant gut strain persistence is associated with maternal origin, phylogeny, and functional potential including surface adhesion and iron acquisition.</title>
        <authorList>
            <person name="Lou Y.C."/>
        </authorList>
    </citation>
    <scope>NUCLEOTIDE SEQUENCE</scope>
    <source>
        <strain evidence="2">L2_039_000G1_dasL2_039_000G1_maxbin2.maxbin.077</strain>
    </source>
</reference>
<dbReference type="Pfam" id="PF19044">
    <property type="entry name" value="P-loop_TraG"/>
    <property type="match status" value="2"/>
</dbReference>
<protein>
    <submittedName>
        <fullName evidence="2">TraC family protein</fullName>
    </submittedName>
</protein>
<feature type="domain" description="TraG P-loop" evidence="1">
    <location>
        <begin position="453"/>
        <end position="589"/>
    </location>
</feature>
<dbReference type="PANTHER" id="PTHR38467">
    <property type="match status" value="1"/>
</dbReference>
<dbReference type="InterPro" id="IPR053155">
    <property type="entry name" value="F-pilin_assembly_TraC"/>
</dbReference>
<dbReference type="Proteomes" id="UP000811365">
    <property type="component" value="Unassembled WGS sequence"/>
</dbReference>
<dbReference type="Gene3D" id="3.40.50.300">
    <property type="entry name" value="P-loop containing nucleotide triphosphate hydrolases"/>
    <property type="match status" value="1"/>
</dbReference>
<proteinExistence type="predicted"/>
<dbReference type="InterPro" id="IPR043964">
    <property type="entry name" value="P-loop_TraG"/>
</dbReference>
<dbReference type="Pfam" id="PF11130">
    <property type="entry name" value="TraC_F_IV"/>
    <property type="match status" value="1"/>
</dbReference>
<feature type="domain" description="TraG P-loop" evidence="1">
    <location>
        <begin position="643"/>
        <end position="868"/>
    </location>
</feature>
<sequence>MDVFKLKRFTDEGLLTDDIRAEQLISPLAVDNEHRIFMCDDKTLGFCFECQPLTGGGEKEHEKLDQLFSQNFPSNMTMSFLLFRSPDIEENLLVAERMRMNHRHPLLTPVFKERMRWLRKHTDEEIVGTALNGAVFNVGRVVDLKLIVSVKIPFSGEEPSEDDMEDCLDWATKIVSVLKSVGFAPYQMDANRYVRFVNTFLNWNARATWRQGYRPLWEKDKPIPPQCFDPDSGVMIANPNFFTLGEDAYVKVLSAKKMPEAMYFGNAIDYVGDLHGNNSGIHQNYAVCCNIIFPDVSKMKGTLEKKRTWANNQAFGPLLKFDPILGDIKKSFDTIYDSLNNGSRPLKTSFHVIVFGKSEKEVTSTASAAESFWSDQHFTLKEDRYVMLPIFKNCLPLCCDRFAISELWRYKTMTSREVPVILPLFGEAKGTGTPHVELLSRNGQVMSLSLHDSSTNQNGVIAAESGSGKSFLLNEIILSYMSEGARVWVIDAGKSYKKLCESLDGDFVEFSDRSKISLNPFETIVNWNDEEDAVVNLVATMASMEGKLDDYQIAALKGHMHQLWNETYEEGKKQVQGTLDAINAAYEHKIEQALQISDRRKADAMVEDLERKRDLDLMQAMPPSTMSIDLIAERCLRDSDPRVRDVGVQLGSFTSKSSYGRFFSGHNNANFKNDLTVLELDELQGRKHLRQVVLLQLISQIQREIFLGERDRKKIVIIDEAWDLLKEGEVSVFMEHAYRKFRKYGGSAIIATQSVQDLYGNSVGKAISSNSANMFLLGQKPTTLEQVRKDNQLVMEDWAFNMLKSVHTEAGVFSEIFVSVGQLQCVGRLIVSDFQKLLYSTAPNDVNDIKQYQSQGMGIQDAINAVLRDREARRRY</sequence>
<evidence type="ECO:0000259" key="1">
    <source>
        <dbReference type="Pfam" id="PF19044"/>
    </source>
</evidence>
<dbReference type="EMBL" id="JAGZYH010000029">
    <property type="protein sequence ID" value="MBS6622206.1"/>
    <property type="molecule type" value="Genomic_DNA"/>
</dbReference>
<dbReference type="SUPFAM" id="SSF52540">
    <property type="entry name" value="P-loop containing nucleoside triphosphate hydrolases"/>
    <property type="match status" value="1"/>
</dbReference>
<dbReference type="InterPro" id="IPR025955">
    <property type="entry name" value="TraC/Conjuga_ATPase"/>
</dbReference>
<gene>
    <name evidence="2" type="ORF">KH315_08620</name>
</gene>